<feature type="transmembrane region" description="Helical" evidence="2">
    <location>
        <begin position="147"/>
        <end position="168"/>
    </location>
</feature>
<dbReference type="InterPro" id="IPR037185">
    <property type="entry name" value="EmrE-like"/>
</dbReference>
<dbReference type="Proteomes" id="UP000011083">
    <property type="component" value="Unassembled WGS sequence"/>
</dbReference>
<dbReference type="PANTHER" id="PTHR19346:SF4">
    <property type="entry name" value="SUGAR PHOSPHATE TRANSPORTER DOMAIN-CONTAINING PROTEIN"/>
    <property type="match status" value="1"/>
</dbReference>
<evidence type="ECO:0000313" key="4">
    <source>
        <dbReference type="EMBL" id="ELR19888.1"/>
    </source>
</evidence>
<gene>
    <name evidence="4" type="ORF">ACA1_050460</name>
</gene>
<keyword evidence="2" id="KW-0472">Membrane</keyword>
<protein>
    <submittedName>
        <fullName evidence="4">Solute carrier family protein, putative</fullName>
    </submittedName>
</protein>
<sequence length="400" mass="43245">MREAGQEGTEVFGSREASHAGDDSSANPVRQLVVGLLVIAGILATWVGSAEVGQFTETEANYDKTFFIVYLNNTWQIMCLPLYVIFVGVGGLMGKGAGDEGIAAHLTRKMREDGLSWPKVFLAAFVSGFFLIVADYCYFLALSMTSAGTGIVLFSLSSIVTYLLSIVVLKEPISVLKILSLALSFGGVVMITFGDRENAKNSDLKDSWKGDIIMAGGACFWALYLVTYKKFVGDPSHTTINVQSTLVGLISVFFSWPVLFILHYTGAEKFELPSGGLQIGILVATTFLVFCNNYMFTFGVALTAPGFVTIGSMLAIPASAIVDRFVRDVAFPPLKIGGTAAVVAGFLLLNIDDRWLWAKIKSLFCCSSAGYSRLPLDPLDPTDKQHEPSYDARDFSLNAA</sequence>
<feature type="transmembrane region" description="Helical" evidence="2">
    <location>
        <begin position="115"/>
        <end position="141"/>
    </location>
</feature>
<name>L8H576_ACACF</name>
<feature type="transmembrane region" description="Helical" evidence="2">
    <location>
        <begin position="334"/>
        <end position="351"/>
    </location>
</feature>
<keyword evidence="5" id="KW-1185">Reference proteome</keyword>
<reference evidence="4 5" key="1">
    <citation type="journal article" date="2013" name="Genome Biol.">
        <title>Genome of Acanthamoeba castellanii highlights extensive lateral gene transfer and early evolution of tyrosine kinase signaling.</title>
        <authorList>
            <person name="Clarke M."/>
            <person name="Lohan A.J."/>
            <person name="Liu B."/>
            <person name="Lagkouvardos I."/>
            <person name="Roy S."/>
            <person name="Zafar N."/>
            <person name="Bertelli C."/>
            <person name="Schilde C."/>
            <person name="Kianianmomeni A."/>
            <person name="Burglin T.R."/>
            <person name="Frech C."/>
            <person name="Turcotte B."/>
            <person name="Kopec K.O."/>
            <person name="Synnott J.M."/>
            <person name="Choo C."/>
            <person name="Paponov I."/>
            <person name="Finkler A."/>
            <person name="Soon Heng Tan C."/>
            <person name="Hutchins A.P."/>
            <person name="Weinmeier T."/>
            <person name="Rattei T."/>
            <person name="Chu J.S."/>
            <person name="Gimenez G."/>
            <person name="Irimia M."/>
            <person name="Rigden D.J."/>
            <person name="Fitzpatrick D.A."/>
            <person name="Lorenzo-Morales J."/>
            <person name="Bateman A."/>
            <person name="Chiu C.H."/>
            <person name="Tang P."/>
            <person name="Hegemann P."/>
            <person name="Fromm H."/>
            <person name="Raoult D."/>
            <person name="Greub G."/>
            <person name="Miranda-Saavedra D."/>
            <person name="Chen N."/>
            <person name="Nash P."/>
            <person name="Ginger M.L."/>
            <person name="Horn M."/>
            <person name="Schaap P."/>
            <person name="Caler L."/>
            <person name="Loftus B."/>
        </authorList>
    </citation>
    <scope>NUCLEOTIDE SEQUENCE [LARGE SCALE GENOMIC DNA]</scope>
    <source>
        <strain evidence="4 5">Neff</strain>
    </source>
</reference>
<dbReference type="AlphaFoldDB" id="L8H576"/>
<dbReference type="Gene3D" id="1.10.3730.20">
    <property type="match status" value="1"/>
</dbReference>
<dbReference type="GO" id="GO:0016020">
    <property type="term" value="C:membrane"/>
    <property type="evidence" value="ECO:0007669"/>
    <property type="project" value="InterPro"/>
</dbReference>
<feature type="region of interest" description="Disordered" evidence="1">
    <location>
        <begin position="1"/>
        <end position="25"/>
    </location>
</feature>
<accession>L8H576</accession>
<keyword evidence="2" id="KW-0812">Transmembrane</keyword>
<dbReference type="Pfam" id="PF00892">
    <property type="entry name" value="EamA"/>
    <property type="match status" value="1"/>
</dbReference>
<organism evidence="4 5">
    <name type="scientific">Acanthamoeba castellanii (strain ATCC 30010 / Neff)</name>
    <dbReference type="NCBI Taxonomy" id="1257118"/>
    <lineage>
        <taxon>Eukaryota</taxon>
        <taxon>Amoebozoa</taxon>
        <taxon>Discosea</taxon>
        <taxon>Longamoebia</taxon>
        <taxon>Centramoebida</taxon>
        <taxon>Acanthamoebidae</taxon>
        <taxon>Acanthamoeba</taxon>
    </lineage>
</organism>
<evidence type="ECO:0000256" key="1">
    <source>
        <dbReference type="SAM" id="MobiDB-lite"/>
    </source>
</evidence>
<feature type="transmembrane region" description="Helical" evidence="2">
    <location>
        <begin position="272"/>
        <end position="291"/>
    </location>
</feature>
<dbReference type="InterPro" id="IPR026505">
    <property type="entry name" value="Solute_c_fam_35_mem_F3/F4"/>
</dbReference>
<dbReference type="GeneID" id="14920723"/>
<evidence type="ECO:0000259" key="3">
    <source>
        <dbReference type="Pfam" id="PF00892"/>
    </source>
</evidence>
<dbReference type="KEGG" id="acan:ACA1_050460"/>
<feature type="domain" description="EamA" evidence="3">
    <location>
        <begin position="117"/>
        <end position="192"/>
    </location>
</feature>
<dbReference type="SUPFAM" id="SSF103481">
    <property type="entry name" value="Multidrug resistance efflux transporter EmrE"/>
    <property type="match status" value="2"/>
</dbReference>
<dbReference type="OMA" id="AVYIQHQ"/>
<dbReference type="PANTHER" id="PTHR19346">
    <property type="entry name" value="SUGAR PHOSPHATE TRANSPORTER DOMAIN-CONTAINING PROTEIN"/>
    <property type="match status" value="1"/>
</dbReference>
<dbReference type="InterPro" id="IPR000620">
    <property type="entry name" value="EamA_dom"/>
</dbReference>
<feature type="transmembrane region" description="Helical" evidence="2">
    <location>
        <begin position="298"/>
        <end position="322"/>
    </location>
</feature>
<evidence type="ECO:0000313" key="5">
    <source>
        <dbReference type="Proteomes" id="UP000011083"/>
    </source>
</evidence>
<proteinExistence type="predicted"/>
<dbReference type="OrthoDB" id="18137at2759"/>
<keyword evidence="2" id="KW-1133">Transmembrane helix</keyword>
<dbReference type="RefSeq" id="XP_004341993.1">
    <property type="nucleotide sequence ID" value="XM_004341944.1"/>
</dbReference>
<dbReference type="EMBL" id="KB007928">
    <property type="protein sequence ID" value="ELR19888.1"/>
    <property type="molecule type" value="Genomic_DNA"/>
</dbReference>
<dbReference type="VEuPathDB" id="AmoebaDB:ACA1_050460"/>
<evidence type="ECO:0000256" key="2">
    <source>
        <dbReference type="SAM" id="Phobius"/>
    </source>
</evidence>
<feature type="transmembrane region" description="Helical" evidence="2">
    <location>
        <begin position="32"/>
        <end position="55"/>
    </location>
</feature>
<feature type="transmembrane region" description="Helical" evidence="2">
    <location>
        <begin position="244"/>
        <end position="266"/>
    </location>
</feature>
<feature type="transmembrane region" description="Helical" evidence="2">
    <location>
        <begin position="213"/>
        <end position="232"/>
    </location>
</feature>
<feature type="transmembrane region" description="Helical" evidence="2">
    <location>
        <begin position="175"/>
        <end position="193"/>
    </location>
</feature>
<feature type="transmembrane region" description="Helical" evidence="2">
    <location>
        <begin position="75"/>
        <end position="94"/>
    </location>
</feature>